<dbReference type="AlphaFoldDB" id="A0AAJ7L7W2"/>
<feature type="compositionally biased region" description="Basic and acidic residues" evidence="1">
    <location>
        <begin position="200"/>
        <end position="209"/>
    </location>
</feature>
<dbReference type="GeneID" id="108872809"/>
<organism evidence="2 3">
    <name type="scientific">Lates calcarifer</name>
    <name type="common">Barramundi</name>
    <name type="synonym">Holocentrus calcarifer</name>
    <dbReference type="NCBI Taxonomy" id="8187"/>
    <lineage>
        <taxon>Eukaryota</taxon>
        <taxon>Metazoa</taxon>
        <taxon>Chordata</taxon>
        <taxon>Craniata</taxon>
        <taxon>Vertebrata</taxon>
        <taxon>Euteleostomi</taxon>
        <taxon>Actinopterygii</taxon>
        <taxon>Neopterygii</taxon>
        <taxon>Teleostei</taxon>
        <taxon>Neoteleostei</taxon>
        <taxon>Acanthomorphata</taxon>
        <taxon>Carangaria</taxon>
        <taxon>Carangaria incertae sedis</taxon>
        <taxon>Centropomidae</taxon>
        <taxon>Lates</taxon>
    </lineage>
</organism>
<feature type="region of interest" description="Disordered" evidence="1">
    <location>
        <begin position="393"/>
        <end position="418"/>
    </location>
</feature>
<feature type="region of interest" description="Disordered" evidence="1">
    <location>
        <begin position="186"/>
        <end position="209"/>
    </location>
</feature>
<feature type="compositionally biased region" description="Low complexity" evidence="1">
    <location>
        <begin position="393"/>
        <end position="403"/>
    </location>
</feature>
<feature type="compositionally biased region" description="Polar residues" evidence="1">
    <location>
        <begin position="297"/>
        <end position="318"/>
    </location>
</feature>
<dbReference type="PANTHER" id="PTHR21937">
    <property type="entry name" value="CCDC66 DOMAIN-CONTAINING PROTEIN"/>
    <property type="match status" value="1"/>
</dbReference>
<feature type="region of interest" description="Disordered" evidence="1">
    <location>
        <begin position="439"/>
        <end position="475"/>
    </location>
</feature>
<evidence type="ECO:0000256" key="1">
    <source>
        <dbReference type="SAM" id="MobiDB-lite"/>
    </source>
</evidence>
<sequence length="576" mass="63705">MKDLSLSLLSRGCGRLVSSNKNNGRPNGRLDVCFTPQDYYIWKSQETLLRLSNSGHLLVESESTLPKTYSTRRGPLLLYSQDLVTVETSYESGAGNRKKRVVRRYNKQVEQQLSTLKELTAAILSYSNIQFTSSRPAPPLFPPRYFPPVPDLCCPSPLTIGPTRAQPSPELHVQMNPQWLPGEENTEQLENQPEGNKNGQTDKEEEPCSRTRVRLDLFLQIQRASRAPTPQTEPQPWVHYVAISPEEPVEPQAYLEMSLQHSESSQHTETNHHSTSGELHHPNMDCVHDMADDQGCSIQTNSGTTSDKVNYERSSSGNRHGRIVRLCGAEQQSNTEPETSTTSGLFLPPLKVGHGPCWEKTDGLRQENLDSDEHSAQYLPPIAQCSTVDPAQVIQHQTQQHAQPRAEKDGFQPKENLNRPHQHPVFLPLLFPEKAEEISGKLRGGREKTERQYLKKQAADQGGAGGGSGRLPSEKGSMILLEPGKEPPPPVGVLGCVAGRKGPGKQSSFAFLQNRLLDLQDPCETSDANRGVVRGVLPLELRDLQDGKSVGSLILGPDGEIIQLSLYDNSQDPSQG</sequence>
<protein>
    <submittedName>
        <fullName evidence="3">Uncharacterized protein LOC108872809</fullName>
    </submittedName>
</protein>
<dbReference type="PANTHER" id="PTHR21937:SF5">
    <property type="entry name" value="GENE 973-RELATED"/>
    <property type="match status" value="1"/>
</dbReference>
<feature type="region of interest" description="Disordered" evidence="1">
    <location>
        <begin position="259"/>
        <end position="284"/>
    </location>
</feature>
<evidence type="ECO:0000313" key="2">
    <source>
        <dbReference type="Proteomes" id="UP000694890"/>
    </source>
</evidence>
<feature type="compositionally biased region" description="Polar residues" evidence="1">
    <location>
        <begin position="188"/>
        <end position="199"/>
    </location>
</feature>
<dbReference type="InterPro" id="IPR031440">
    <property type="entry name" value="DUF4670"/>
</dbReference>
<feature type="compositionally biased region" description="Basic and acidic residues" evidence="1">
    <location>
        <begin position="404"/>
        <end position="418"/>
    </location>
</feature>
<gene>
    <name evidence="3" type="primary">LOC108872809</name>
</gene>
<accession>A0AAJ7L7W2</accession>
<feature type="region of interest" description="Disordered" evidence="1">
    <location>
        <begin position="297"/>
        <end position="319"/>
    </location>
</feature>
<reference evidence="3" key="1">
    <citation type="submission" date="2025-08" db="UniProtKB">
        <authorList>
            <consortium name="RefSeq"/>
        </authorList>
    </citation>
    <scope>IDENTIFICATION</scope>
    <source>
        <tissue evidence="3">Brain</tissue>
    </source>
</reference>
<dbReference type="RefSeq" id="XP_018516199.1">
    <property type="nucleotide sequence ID" value="XM_018660683.2"/>
</dbReference>
<name>A0AAJ7L7W2_LATCA</name>
<dbReference type="Proteomes" id="UP000694890">
    <property type="component" value="Linkage group LG1"/>
</dbReference>
<feature type="compositionally biased region" description="Basic and acidic residues" evidence="1">
    <location>
        <begin position="439"/>
        <end position="453"/>
    </location>
</feature>
<dbReference type="KEGG" id="lcf:108872809"/>
<evidence type="ECO:0000313" key="3">
    <source>
        <dbReference type="RefSeq" id="XP_018516199.1"/>
    </source>
</evidence>
<proteinExistence type="predicted"/>